<comment type="caution">
    <text evidence="1">The sequence shown here is derived from an EMBL/GenBank/DDBJ whole genome shotgun (WGS) entry which is preliminary data.</text>
</comment>
<keyword evidence="2" id="KW-1185">Reference proteome</keyword>
<organism evidence="1 2">
    <name type="scientific">Pseudaminobacter soli</name>
    <name type="common">ex Li et al. 2025</name>
    <dbReference type="NCBI Taxonomy" id="1295366"/>
    <lineage>
        <taxon>Bacteria</taxon>
        <taxon>Pseudomonadati</taxon>
        <taxon>Pseudomonadota</taxon>
        <taxon>Alphaproteobacteria</taxon>
        <taxon>Hyphomicrobiales</taxon>
        <taxon>Phyllobacteriaceae</taxon>
        <taxon>Pseudaminobacter</taxon>
    </lineage>
</organism>
<evidence type="ECO:0000313" key="2">
    <source>
        <dbReference type="Proteomes" id="UP000240653"/>
    </source>
</evidence>
<evidence type="ECO:0000313" key="1">
    <source>
        <dbReference type="EMBL" id="PSJ50521.1"/>
    </source>
</evidence>
<gene>
    <name evidence="1" type="ORF">C7I85_30025</name>
</gene>
<reference evidence="1 2" key="1">
    <citation type="submission" date="2018-03" db="EMBL/GenBank/DDBJ databases">
        <title>The draft genome of Mesorhizobium soli JCM 19897.</title>
        <authorList>
            <person name="Li L."/>
            <person name="Liu L."/>
            <person name="Liang L."/>
            <person name="Wang T."/>
            <person name="Zhang X."/>
        </authorList>
    </citation>
    <scope>NUCLEOTIDE SEQUENCE [LARGE SCALE GENOMIC DNA]</scope>
    <source>
        <strain evidence="1 2">JCM 19897</strain>
    </source>
</reference>
<proteinExistence type="predicted"/>
<dbReference type="AlphaFoldDB" id="A0A2P7RJY1"/>
<accession>A0A2P7RJY1</accession>
<dbReference type="EMBL" id="PXYL01000046">
    <property type="protein sequence ID" value="PSJ50521.1"/>
    <property type="molecule type" value="Genomic_DNA"/>
</dbReference>
<dbReference type="Proteomes" id="UP000240653">
    <property type="component" value="Unassembled WGS sequence"/>
</dbReference>
<dbReference type="OrthoDB" id="8139367at2"/>
<name>A0A2P7RJY1_9HYPH</name>
<sequence>MAKSKGTTAIGYVNKHGNRVLQKTDQPGNDHLQVVYVLQCPKGHEFGSNGSDIWLRKCPTCQGGADGLAY</sequence>
<dbReference type="RefSeq" id="WP_106727644.1">
    <property type="nucleotide sequence ID" value="NZ_PXYL01000046.1"/>
</dbReference>
<protein>
    <submittedName>
        <fullName evidence="1">Uncharacterized protein</fullName>
    </submittedName>
</protein>